<feature type="compositionally biased region" description="Basic and acidic residues" evidence="1">
    <location>
        <begin position="219"/>
        <end position="238"/>
    </location>
</feature>
<feature type="region of interest" description="Disordered" evidence="1">
    <location>
        <begin position="296"/>
        <end position="322"/>
    </location>
</feature>
<evidence type="ECO:0000313" key="2">
    <source>
        <dbReference type="EMBL" id="MFB9072004.1"/>
    </source>
</evidence>
<evidence type="ECO:0000256" key="1">
    <source>
        <dbReference type="SAM" id="MobiDB-lite"/>
    </source>
</evidence>
<keyword evidence="3" id="KW-1185">Reference proteome</keyword>
<gene>
    <name evidence="2" type="ORF">ACFFX0_12620</name>
</gene>
<name>A0ABV5G016_9MICC</name>
<dbReference type="Proteomes" id="UP001589575">
    <property type="component" value="Unassembled WGS sequence"/>
</dbReference>
<comment type="caution">
    <text evidence="2">The sequence shown here is derived from an EMBL/GenBank/DDBJ whole genome shotgun (WGS) entry which is preliminary data.</text>
</comment>
<reference evidence="2 3" key="1">
    <citation type="submission" date="2024-09" db="EMBL/GenBank/DDBJ databases">
        <authorList>
            <person name="Sun Q."/>
            <person name="Mori K."/>
        </authorList>
    </citation>
    <scope>NUCLEOTIDE SEQUENCE [LARGE SCALE GENOMIC DNA]</scope>
    <source>
        <strain evidence="2 3">CCM 7609</strain>
    </source>
</reference>
<feature type="region of interest" description="Disordered" evidence="1">
    <location>
        <begin position="159"/>
        <end position="270"/>
    </location>
</feature>
<accession>A0ABV5G016</accession>
<sequence>MKAASTTPRNRRALGRDSVKDWMLARMSMAVPFGAEAGSGPRFGWSAVLRVVCFQPRRNGGSAAVPGCHLFTGESHRAAVTVVIGLPWNREPARTVREPTLGAIALDGARPARPRRAGHLVVHLHLDGLVLRVHGFHHGDHAAVLPLRGWRPVRVAGGRCRRAGRDRRADPVRLQLAGQERHGSRMAAPVGHRASAGTRGPRVGADPVAAGRGLPRGDLPVDRREHPGHPGPRRDPPGGHRRRDCPDRGALVGRATHHGGGRPQRGGRTAGAPARLLHHLRPGDLPLLRMVVEHRGRAGRSPPGRRSTGGGQGTAAIRLGSA</sequence>
<organism evidence="2 3">
    <name type="scientific">Citricoccus parietis</name>
    <dbReference type="NCBI Taxonomy" id="592307"/>
    <lineage>
        <taxon>Bacteria</taxon>
        <taxon>Bacillati</taxon>
        <taxon>Actinomycetota</taxon>
        <taxon>Actinomycetes</taxon>
        <taxon>Micrococcales</taxon>
        <taxon>Micrococcaceae</taxon>
        <taxon>Citricoccus</taxon>
    </lineage>
</organism>
<dbReference type="EMBL" id="JBHMFI010000001">
    <property type="protein sequence ID" value="MFB9072004.1"/>
    <property type="molecule type" value="Genomic_DNA"/>
</dbReference>
<evidence type="ECO:0000313" key="3">
    <source>
        <dbReference type="Proteomes" id="UP001589575"/>
    </source>
</evidence>
<protein>
    <submittedName>
        <fullName evidence="2">Uncharacterized protein</fullName>
    </submittedName>
</protein>
<proteinExistence type="predicted"/>